<gene>
    <name evidence="1" type="ORF">Back11_10340</name>
</gene>
<dbReference type="KEGG" id="pbk:Back11_10340"/>
<protein>
    <submittedName>
        <fullName evidence="1">Uncharacterized protein</fullName>
    </submittedName>
</protein>
<accession>A0A3G9J9P8</accession>
<dbReference type="EMBL" id="AP019308">
    <property type="protein sequence ID" value="BBH19689.1"/>
    <property type="molecule type" value="Genomic_DNA"/>
</dbReference>
<dbReference type="RefSeq" id="WP_164522679.1">
    <property type="nucleotide sequence ID" value="NZ_AP019308.1"/>
</dbReference>
<evidence type="ECO:0000313" key="1">
    <source>
        <dbReference type="EMBL" id="BBH19689.1"/>
    </source>
</evidence>
<reference evidence="1 2" key="1">
    <citation type="submission" date="2018-11" db="EMBL/GenBank/DDBJ databases">
        <title>Complete genome sequence of Paenibacillus baekrokdamisoli strain KCTC 33723.</title>
        <authorList>
            <person name="Kang S.W."/>
            <person name="Lee K.C."/>
            <person name="Kim K.K."/>
            <person name="Kim J.S."/>
            <person name="Kim D.S."/>
            <person name="Ko S.H."/>
            <person name="Yang S.H."/>
            <person name="Lee J.S."/>
        </authorList>
    </citation>
    <scope>NUCLEOTIDE SEQUENCE [LARGE SCALE GENOMIC DNA]</scope>
    <source>
        <strain evidence="1 2">KCTC 33723</strain>
    </source>
</reference>
<evidence type="ECO:0000313" key="2">
    <source>
        <dbReference type="Proteomes" id="UP000275368"/>
    </source>
</evidence>
<dbReference type="Proteomes" id="UP000275368">
    <property type="component" value="Chromosome"/>
</dbReference>
<proteinExistence type="predicted"/>
<organism evidence="1 2">
    <name type="scientific">Paenibacillus baekrokdamisoli</name>
    <dbReference type="NCBI Taxonomy" id="1712516"/>
    <lineage>
        <taxon>Bacteria</taxon>
        <taxon>Bacillati</taxon>
        <taxon>Bacillota</taxon>
        <taxon>Bacilli</taxon>
        <taxon>Bacillales</taxon>
        <taxon>Paenibacillaceae</taxon>
        <taxon>Paenibacillus</taxon>
    </lineage>
</organism>
<name>A0A3G9J9P8_9BACL</name>
<dbReference type="AlphaFoldDB" id="A0A3G9J9P8"/>
<keyword evidence="2" id="KW-1185">Reference proteome</keyword>
<sequence length="55" mass="6604">MNDRKMELMRKLIDSGVIKDPQWMDRLDEPAPLWVVLDMVMQLIERIDPPHQPFD</sequence>